<sequence length="416" mass="45362">MTRRRLLIAGGSALTLACVLGLFVVVLEGGAIPVFDQWWHDLVIATRPEALLLFAQVMNRVGGGVIAAVIAPLAIAGALFLAHRRWEALYALMAFLFSALLVQVLKSLFGRARPDDMLVASDYGSFPSGHTANAATIAVVLWLIFPRVWVAIAGVVWTVLMGFSRTVLAVHWITDTLGGALAGAAGALLVAAIVPGWIGRTRRMTDEETPVAAATEPARIRPYRPGDDEALYDVCVRTADAGGDATGVFTDDRLWGDIFAVPYVRRHPDLAWVVEAADGRVIGYIVATDDTDAFERWFRDEWWPTRAGSYPLSGETEPTRQDRMIGYAERRAPGTEQHAAEYRAHLHIDLLPETQGQGLGRRLTDMLFAELRARGVAGLHLGMNPSNAGAGAFYERLGMHRLESGPDTVMYGIRFD</sequence>
<name>A0ABU8LFG9_9MICO</name>
<dbReference type="Pfam" id="PF01569">
    <property type="entry name" value="PAP2"/>
    <property type="match status" value="1"/>
</dbReference>
<dbReference type="Pfam" id="PF00583">
    <property type="entry name" value="Acetyltransf_1"/>
    <property type="match status" value="1"/>
</dbReference>
<dbReference type="InterPro" id="IPR036938">
    <property type="entry name" value="PAP2/HPO_sf"/>
</dbReference>
<evidence type="ECO:0000313" key="4">
    <source>
        <dbReference type="Proteomes" id="UP001366085"/>
    </source>
</evidence>
<gene>
    <name evidence="3" type="ORF">WDU93_00160</name>
</gene>
<evidence type="ECO:0000256" key="1">
    <source>
        <dbReference type="SAM" id="Phobius"/>
    </source>
</evidence>
<feature type="domain" description="N-acetyltransferase" evidence="2">
    <location>
        <begin position="281"/>
        <end position="416"/>
    </location>
</feature>
<dbReference type="InterPro" id="IPR000182">
    <property type="entry name" value="GNAT_dom"/>
</dbReference>
<dbReference type="GO" id="GO:0016746">
    <property type="term" value="F:acyltransferase activity"/>
    <property type="evidence" value="ECO:0007669"/>
    <property type="project" value="UniProtKB-KW"/>
</dbReference>
<accession>A0ABU8LFG9</accession>
<dbReference type="Gene3D" id="3.40.630.30">
    <property type="match status" value="1"/>
</dbReference>
<reference evidence="3 4" key="1">
    <citation type="submission" date="2024-02" db="EMBL/GenBank/DDBJ databases">
        <authorList>
            <person name="Saticioglu I.B."/>
        </authorList>
    </citation>
    <scope>NUCLEOTIDE SEQUENCE [LARGE SCALE GENOMIC DNA]</scope>
    <source>
        <strain evidence="3 4">Mu-43</strain>
    </source>
</reference>
<dbReference type="InterPro" id="IPR000326">
    <property type="entry name" value="PAP2/HPO"/>
</dbReference>
<keyword evidence="1" id="KW-1133">Transmembrane helix</keyword>
<dbReference type="SUPFAM" id="SSF55729">
    <property type="entry name" value="Acyl-CoA N-acyltransferases (Nat)"/>
    <property type="match status" value="1"/>
</dbReference>
<evidence type="ECO:0000313" key="3">
    <source>
        <dbReference type="EMBL" id="MEJ1090089.1"/>
    </source>
</evidence>
<feature type="transmembrane region" description="Helical" evidence="1">
    <location>
        <begin position="179"/>
        <end position="198"/>
    </location>
</feature>
<proteinExistence type="predicted"/>
<comment type="caution">
    <text evidence="3">The sequence shown here is derived from an EMBL/GenBank/DDBJ whole genome shotgun (WGS) entry which is preliminary data.</text>
</comment>
<dbReference type="SUPFAM" id="SSF48317">
    <property type="entry name" value="Acid phosphatase/Vanadium-dependent haloperoxidase"/>
    <property type="match status" value="1"/>
</dbReference>
<keyword evidence="3" id="KW-0808">Transferase</keyword>
<protein>
    <submittedName>
        <fullName evidence="3">GNAT family N-acetyltransferase</fullName>
        <ecNumber evidence="3">2.3.1.-</ecNumber>
    </submittedName>
</protein>
<evidence type="ECO:0000259" key="2">
    <source>
        <dbReference type="PROSITE" id="PS51186"/>
    </source>
</evidence>
<keyword evidence="1" id="KW-0812">Transmembrane</keyword>
<keyword evidence="1" id="KW-0472">Membrane</keyword>
<dbReference type="PANTHER" id="PTHR14969:SF13">
    <property type="entry name" value="AT30094P"/>
    <property type="match status" value="1"/>
</dbReference>
<dbReference type="CDD" id="cd03392">
    <property type="entry name" value="PAP2_like_2"/>
    <property type="match status" value="1"/>
</dbReference>
<keyword evidence="4" id="KW-1185">Reference proteome</keyword>
<dbReference type="RefSeq" id="WP_337316115.1">
    <property type="nucleotide sequence ID" value="NZ_JBBDGN010000001.1"/>
</dbReference>
<dbReference type="EMBL" id="JBBDGN010000001">
    <property type="protein sequence ID" value="MEJ1090089.1"/>
    <property type="molecule type" value="Genomic_DNA"/>
</dbReference>
<keyword evidence="3" id="KW-0012">Acyltransferase</keyword>
<dbReference type="EC" id="2.3.1.-" evidence="3"/>
<feature type="transmembrane region" description="Helical" evidence="1">
    <location>
        <begin position="88"/>
        <end position="105"/>
    </location>
</feature>
<dbReference type="SMART" id="SM00014">
    <property type="entry name" value="acidPPc"/>
    <property type="match status" value="1"/>
</dbReference>
<dbReference type="PROSITE" id="PS51257">
    <property type="entry name" value="PROKAR_LIPOPROTEIN"/>
    <property type="match status" value="1"/>
</dbReference>
<dbReference type="InterPro" id="IPR016181">
    <property type="entry name" value="Acyl_CoA_acyltransferase"/>
</dbReference>
<dbReference type="PROSITE" id="PS51186">
    <property type="entry name" value="GNAT"/>
    <property type="match status" value="1"/>
</dbReference>
<dbReference type="Gene3D" id="1.20.144.10">
    <property type="entry name" value="Phosphatidic acid phosphatase type 2/haloperoxidase"/>
    <property type="match status" value="2"/>
</dbReference>
<dbReference type="Proteomes" id="UP001366085">
    <property type="component" value="Unassembled WGS sequence"/>
</dbReference>
<dbReference type="PANTHER" id="PTHR14969">
    <property type="entry name" value="SPHINGOSINE-1-PHOSPHATE PHOSPHOHYDROLASE"/>
    <property type="match status" value="1"/>
</dbReference>
<feature type="transmembrane region" description="Helical" evidence="1">
    <location>
        <begin position="61"/>
        <end position="81"/>
    </location>
</feature>
<organism evidence="3 4">
    <name type="scientific">Microbacterium istanbulense</name>
    <dbReference type="NCBI Taxonomy" id="3122049"/>
    <lineage>
        <taxon>Bacteria</taxon>
        <taxon>Bacillati</taxon>
        <taxon>Actinomycetota</taxon>
        <taxon>Actinomycetes</taxon>
        <taxon>Micrococcales</taxon>
        <taxon>Microbacteriaceae</taxon>
        <taxon>Microbacterium</taxon>
    </lineage>
</organism>